<dbReference type="AlphaFoldDB" id="W9QQQ2"/>
<dbReference type="STRING" id="981085.W9QQQ2"/>
<feature type="region of interest" description="Disordered" evidence="11">
    <location>
        <begin position="355"/>
        <end position="378"/>
    </location>
</feature>
<evidence type="ECO:0000256" key="12">
    <source>
        <dbReference type="SAM" id="Phobius"/>
    </source>
</evidence>
<feature type="transmembrane region" description="Helical" evidence="12">
    <location>
        <begin position="90"/>
        <end position="109"/>
    </location>
</feature>
<dbReference type="GO" id="GO:0031969">
    <property type="term" value="C:chloroplast membrane"/>
    <property type="evidence" value="ECO:0007669"/>
    <property type="project" value="UniProtKB-SubCell"/>
</dbReference>
<dbReference type="PANTHER" id="PTHR32523">
    <property type="entry name" value="PHYTOL KINASE 1, CHLOROPLASTIC"/>
    <property type="match status" value="1"/>
</dbReference>
<evidence type="ECO:0000256" key="4">
    <source>
        <dbReference type="ARBA" id="ARBA00022640"/>
    </source>
</evidence>
<feature type="transmembrane region" description="Helical" evidence="12">
    <location>
        <begin position="151"/>
        <end position="174"/>
    </location>
</feature>
<keyword evidence="6 12" id="KW-0812">Transmembrane</keyword>
<evidence type="ECO:0000256" key="8">
    <source>
        <dbReference type="ARBA" id="ARBA00022946"/>
    </source>
</evidence>
<protein>
    <submittedName>
        <fullName evidence="13">Putative phytol kinase 3</fullName>
    </submittedName>
</protein>
<evidence type="ECO:0000256" key="7">
    <source>
        <dbReference type="ARBA" id="ARBA00022777"/>
    </source>
</evidence>
<evidence type="ECO:0000256" key="5">
    <source>
        <dbReference type="ARBA" id="ARBA00022679"/>
    </source>
</evidence>
<evidence type="ECO:0000256" key="10">
    <source>
        <dbReference type="ARBA" id="ARBA00023136"/>
    </source>
</evidence>
<feature type="transmembrane region" description="Helical" evidence="12">
    <location>
        <begin position="129"/>
        <end position="145"/>
    </location>
</feature>
<name>W9QQQ2_9ROSA</name>
<reference evidence="14" key="1">
    <citation type="submission" date="2013-01" db="EMBL/GenBank/DDBJ databases">
        <title>Draft Genome Sequence of a Mulberry Tree, Morus notabilis C.K. Schneid.</title>
        <authorList>
            <person name="He N."/>
            <person name="Zhao S."/>
        </authorList>
    </citation>
    <scope>NUCLEOTIDE SEQUENCE</scope>
</reference>
<accession>W9QQQ2</accession>
<proteinExistence type="inferred from homology"/>
<keyword evidence="8" id="KW-0809">Transit peptide</keyword>
<keyword evidence="14" id="KW-1185">Reference proteome</keyword>
<evidence type="ECO:0000256" key="6">
    <source>
        <dbReference type="ARBA" id="ARBA00022692"/>
    </source>
</evidence>
<keyword evidence="3" id="KW-0150">Chloroplast</keyword>
<dbReference type="EMBL" id="KE343674">
    <property type="protein sequence ID" value="EXB37960.1"/>
    <property type="molecule type" value="Genomic_DNA"/>
</dbReference>
<keyword evidence="9 12" id="KW-1133">Transmembrane helix</keyword>
<dbReference type="Proteomes" id="UP000030645">
    <property type="component" value="Unassembled WGS sequence"/>
</dbReference>
<comment type="subcellular location">
    <subcellularLocation>
        <location evidence="1">Plastid</location>
        <location evidence="1">Chloroplast membrane</location>
        <topology evidence="1">Multi-pass membrane protein</topology>
    </subcellularLocation>
</comment>
<evidence type="ECO:0000313" key="14">
    <source>
        <dbReference type="Proteomes" id="UP000030645"/>
    </source>
</evidence>
<keyword evidence="5" id="KW-0808">Transferase</keyword>
<feature type="transmembrane region" description="Helical" evidence="12">
    <location>
        <begin position="251"/>
        <end position="273"/>
    </location>
</feature>
<evidence type="ECO:0000313" key="13">
    <source>
        <dbReference type="EMBL" id="EXB37960.1"/>
    </source>
</evidence>
<evidence type="ECO:0000256" key="1">
    <source>
        <dbReference type="ARBA" id="ARBA00004508"/>
    </source>
</evidence>
<evidence type="ECO:0000256" key="2">
    <source>
        <dbReference type="ARBA" id="ARBA00010794"/>
    </source>
</evidence>
<evidence type="ECO:0000256" key="3">
    <source>
        <dbReference type="ARBA" id="ARBA00022528"/>
    </source>
</evidence>
<keyword evidence="7 13" id="KW-0418">Kinase</keyword>
<sequence>MVALASGSSVTLTVFDHLPVNIPFPFPRIHNFLHFSSPYPKAKTPTSLLSHARTNFVTHSPSTSTTSPLGPHRRRLTSAPPSAAMFSQNAVVSDIFAAAFTACVALSLLRVWGETAKRGLFDQKLNRKLVHISVGLVFMLCWPLFSPGSRGAFLAASVPGVNIIRMLLLGLGIWKDEATVKSMSRFGDYRELLKGPLYYATTITLACIIYWRTSLISIAAICNLCAGDGSADIIGRRFGNRKLPYNRSKSIAGSIAMASGGFLASVGYMYYFSSFGFVEVSWEKVLGFFIVSLATTLVESLPISTELDDNLTVPVSSILLRRELCSGVIIIAPRRNFRSIMTTVLAVSSLFPQSPNAGKHRDKANEDGEDREESDHHDLTVEGVPPVLQELELLLLPRLRRGRRHGRNQSTHLHLLAHQSAYDKMMFCRHMTSNLNDTTRVRKFCGSLAVCQVM</sequence>
<gene>
    <name evidence="13" type="ORF">L484_011682</name>
</gene>
<dbReference type="PANTHER" id="PTHR32523:SF7">
    <property type="entry name" value="FARNESOL KINASE, CHLOROPLASTIC"/>
    <property type="match status" value="1"/>
</dbReference>
<keyword evidence="10 12" id="KW-0472">Membrane</keyword>
<evidence type="ECO:0000256" key="11">
    <source>
        <dbReference type="SAM" id="MobiDB-lite"/>
    </source>
</evidence>
<dbReference type="eggNOG" id="KOG4453">
    <property type="taxonomic scope" value="Eukaryota"/>
</dbReference>
<organism evidence="13 14">
    <name type="scientific">Morus notabilis</name>
    <dbReference type="NCBI Taxonomy" id="981085"/>
    <lineage>
        <taxon>Eukaryota</taxon>
        <taxon>Viridiplantae</taxon>
        <taxon>Streptophyta</taxon>
        <taxon>Embryophyta</taxon>
        <taxon>Tracheophyta</taxon>
        <taxon>Spermatophyta</taxon>
        <taxon>Magnoliopsida</taxon>
        <taxon>eudicotyledons</taxon>
        <taxon>Gunneridae</taxon>
        <taxon>Pentapetalae</taxon>
        <taxon>rosids</taxon>
        <taxon>fabids</taxon>
        <taxon>Rosales</taxon>
        <taxon>Moraceae</taxon>
        <taxon>Moreae</taxon>
        <taxon>Morus</taxon>
    </lineage>
</organism>
<keyword evidence="4" id="KW-0934">Plastid</keyword>
<dbReference type="GO" id="GO:0016301">
    <property type="term" value="F:kinase activity"/>
    <property type="evidence" value="ECO:0007669"/>
    <property type="project" value="UniProtKB-KW"/>
</dbReference>
<comment type="similarity">
    <text evidence="2">Belongs to the polyprenol kinase family.</text>
</comment>
<evidence type="ECO:0000256" key="9">
    <source>
        <dbReference type="ARBA" id="ARBA00022989"/>
    </source>
</evidence>
<dbReference type="InterPro" id="IPR039606">
    <property type="entry name" value="Phytol/farnesol_kinase"/>
</dbReference>